<proteinExistence type="predicted"/>
<dbReference type="InterPro" id="IPR003352">
    <property type="entry name" value="PTS_EIIC"/>
</dbReference>
<sequence>MDYSKVASEVIEAVGKDNLVAVAHCATRLRLVLKDDTKVNQNALDDSADVKGTFKTDGQYQVIIGPGDVNFVYAEIIKETGLKEVSTDDLKQIAVKDRKFNPLMVLIKLLSDIFVPIIPALVAGGLLMALNNFLTSGGLFGAKSLIEQYPNIKGISDMIQLMSAAPFMFLPVLVGISAAKRFGANQFLGAAIGMIMTTPSLGGAEKFWNILGYHVTQTNYMYQVIPVLAAIWILSHLEKFFHKKLPSAVDFTFTPLLSVMITGFLTFTVVGPIMLFVSNGITDAIVWLYNTTGFIGMTIFGGTYSLIVMTGLHQSFPAIETQLLSAWRNGSGHGDFIFVVASMANVAQGAATFAIWALTKNSKTKGLASSAGVSALLGITEPALFGVNLKYRFPFFCALIGAGVAAGVAGLFQVVAVSLGSAGFLGFLSIYAKSIPFYVICELISFAVAFTLTYMYGKTKAASVFATEAAIDTEEATEAKEVVEANEAAAPVLTDETILSPIVGSIVDLKDVNDPVFSSGAMGQGIAVKPSEGVVYAPADAEVTIAFATGHAYGLKTENGAEILIHVGIDTVSMNGEGFNQQVAQGDKVKAGDVLGTFDATKIAAAGLDDTTMVIVTNTADYVSVTPVAEGAVTKGEAVIELKA</sequence>
<evidence type="ECO:0000256" key="2">
    <source>
        <dbReference type="ARBA" id="ARBA00022448"/>
    </source>
</evidence>
<keyword evidence="6" id="KW-0598">Phosphotransferase system</keyword>
<evidence type="ECO:0000259" key="16">
    <source>
        <dbReference type="PROSITE" id="PS51093"/>
    </source>
</evidence>
<feature type="transmembrane region" description="Helical" evidence="15">
    <location>
        <begin position="393"/>
        <end position="425"/>
    </location>
</feature>
<evidence type="ECO:0000256" key="9">
    <source>
        <dbReference type="ARBA" id="ARBA00022989"/>
    </source>
</evidence>
<dbReference type="SUPFAM" id="SSF51261">
    <property type="entry name" value="Duplicated hybrid motif"/>
    <property type="match status" value="1"/>
</dbReference>
<feature type="active site" description="Phosphocysteine intermediate; for EIIB activity" evidence="14">
    <location>
        <position position="25"/>
    </location>
</feature>
<feature type="transmembrane region" description="Helical" evidence="15">
    <location>
        <begin position="336"/>
        <end position="359"/>
    </location>
</feature>
<evidence type="ECO:0000256" key="3">
    <source>
        <dbReference type="ARBA" id="ARBA00022475"/>
    </source>
</evidence>
<feature type="transmembrane region" description="Helical" evidence="15">
    <location>
        <begin position="158"/>
        <end position="179"/>
    </location>
</feature>
<dbReference type="Gene3D" id="3.30.1360.60">
    <property type="entry name" value="Glucose permease domain IIB"/>
    <property type="match status" value="1"/>
</dbReference>
<evidence type="ECO:0000256" key="12">
    <source>
        <dbReference type="ARBA" id="ARBA00045139"/>
    </source>
</evidence>
<dbReference type="InterPro" id="IPR018113">
    <property type="entry name" value="PTrfase_EIIB_Cys"/>
</dbReference>
<evidence type="ECO:0000256" key="6">
    <source>
        <dbReference type="ARBA" id="ARBA00022683"/>
    </source>
</evidence>
<dbReference type="Pfam" id="PF00367">
    <property type="entry name" value="PTS_EIIB"/>
    <property type="match status" value="1"/>
</dbReference>
<keyword evidence="4" id="KW-0762">Sugar transport</keyword>
<dbReference type="NCBIfam" id="TIGR01996">
    <property type="entry name" value="PTS-II-BC-sucr"/>
    <property type="match status" value="1"/>
</dbReference>
<evidence type="ECO:0000256" key="4">
    <source>
        <dbReference type="ARBA" id="ARBA00022597"/>
    </source>
</evidence>
<dbReference type="NCBIfam" id="TIGR00830">
    <property type="entry name" value="PTBA"/>
    <property type="match status" value="1"/>
</dbReference>
<keyword evidence="5" id="KW-0808">Transferase</keyword>
<reference evidence="19 20" key="1">
    <citation type="submission" date="2018-11" db="EMBL/GenBank/DDBJ databases">
        <title>Species Designations Belie Phenotypic and Genotypic Heterogeneity in Oral Streptococci.</title>
        <authorList>
            <person name="Velsko I."/>
        </authorList>
    </citation>
    <scope>NUCLEOTIDE SEQUENCE [LARGE SCALE GENOMIC DNA]</scope>
    <source>
        <strain evidence="19 20">KLC02</strain>
    </source>
</reference>
<dbReference type="InterPro" id="IPR010973">
    <property type="entry name" value="PTS_IIBC_sucr"/>
</dbReference>
<dbReference type="InterPro" id="IPR001127">
    <property type="entry name" value="PTS_EIIA_1_perm"/>
</dbReference>
<evidence type="ECO:0000256" key="14">
    <source>
        <dbReference type="PROSITE-ProRule" id="PRU00421"/>
    </source>
</evidence>
<dbReference type="InterPro" id="IPR011055">
    <property type="entry name" value="Dup_hybrid_motif"/>
</dbReference>
<evidence type="ECO:0000313" key="20">
    <source>
        <dbReference type="Proteomes" id="UP000267137"/>
    </source>
</evidence>
<feature type="transmembrane region" description="Helical" evidence="15">
    <location>
        <begin position="105"/>
        <end position="130"/>
    </location>
</feature>
<dbReference type="EMBL" id="RJOO01000002">
    <property type="protein sequence ID" value="RSJ23564.1"/>
    <property type="molecule type" value="Genomic_DNA"/>
</dbReference>
<feature type="transmembrane region" description="Helical" evidence="15">
    <location>
        <begin position="437"/>
        <end position="457"/>
    </location>
</feature>
<dbReference type="PROSITE" id="PS00371">
    <property type="entry name" value="PTS_EIIA_TYPE_1_HIS"/>
    <property type="match status" value="1"/>
</dbReference>
<evidence type="ECO:0000256" key="8">
    <source>
        <dbReference type="ARBA" id="ARBA00022777"/>
    </source>
</evidence>
<evidence type="ECO:0000256" key="11">
    <source>
        <dbReference type="ARBA" id="ARBA00044053"/>
    </source>
</evidence>
<feature type="transmembrane region" description="Helical" evidence="15">
    <location>
        <begin position="220"/>
        <end position="237"/>
    </location>
</feature>
<dbReference type="RefSeq" id="WP_125442271.1">
    <property type="nucleotide sequence ID" value="NZ_JALGPV010000002.1"/>
</dbReference>
<dbReference type="GO" id="GO:0016301">
    <property type="term" value="F:kinase activity"/>
    <property type="evidence" value="ECO:0007669"/>
    <property type="project" value="UniProtKB-KW"/>
</dbReference>
<keyword evidence="9 15" id="KW-1133">Transmembrane helix</keyword>
<dbReference type="FunFam" id="2.70.70.10:FF:000001">
    <property type="entry name" value="PTS system glucose-specific IIA component"/>
    <property type="match status" value="1"/>
</dbReference>
<dbReference type="GO" id="GO:0090589">
    <property type="term" value="F:protein-phosphocysteine-trehalose phosphotransferase system transporter activity"/>
    <property type="evidence" value="ECO:0007669"/>
    <property type="project" value="TreeGrafter"/>
</dbReference>
<keyword evidence="8" id="KW-0418">Kinase</keyword>
<keyword evidence="7 15" id="KW-0812">Transmembrane</keyword>
<dbReference type="Proteomes" id="UP000267137">
    <property type="component" value="Unassembled WGS sequence"/>
</dbReference>
<dbReference type="Pfam" id="PF00358">
    <property type="entry name" value="PTS_EIIA_1"/>
    <property type="match status" value="1"/>
</dbReference>
<protein>
    <recommendedName>
        <fullName evidence="11">protein-N(pi)-phosphohistidine--sucrose phosphotransferase</fullName>
        <ecNumber evidence="11">2.7.1.211</ecNumber>
    </recommendedName>
</protein>
<dbReference type="GO" id="GO:0015771">
    <property type="term" value="P:trehalose transport"/>
    <property type="evidence" value="ECO:0007669"/>
    <property type="project" value="TreeGrafter"/>
</dbReference>
<evidence type="ECO:0000313" key="19">
    <source>
        <dbReference type="EMBL" id="RSJ23564.1"/>
    </source>
</evidence>
<keyword evidence="2" id="KW-0813">Transport</keyword>
<evidence type="ECO:0000256" key="5">
    <source>
        <dbReference type="ARBA" id="ARBA00022679"/>
    </source>
</evidence>
<name>A0AAE8KBT0_STRIT</name>
<evidence type="ECO:0000259" key="17">
    <source>
        <dbReference type="PROSITE" id="PS51098"/>
    </source>
</evidence>
<evidence type="ECO:0000256" key="13">
    <source>
        <dbReference type="ARBA" id="ARBA00048931"/>
    </source>
</evidence>
<feature type="transmembrane region" description="Helical" evidence="15">
    <location>
        <begin position="284"/>
        <end position="307"/>
    </location>
</feature>
<dbReference type="InterPro" id="IPR001996">
    <property type="entry name" value="PTS_IIB_1"/>
</dbReference>
<evidence type="ECO:0000259" key="18">
    <source>
        <dbReference type="PROSITE" id="PS51103"/>
    </source>
</evidence>
<dbReference type="GO" id="GO:0009401">
    <property type="term" value="P:phosphoenolpyruvate-dependent sugar phosphotransferase system"/>
    <property type="evidence" value="ECO:0007669"/>
    <property type="project" value="UniProtKB-KW"/>
</dbReference>
<dbReference type="PROSITE" id="PS51103">
    <property type="entry name" value="PTS_EIIC_TYPE_1"/>
    <property type="match status" value="1"/>
</dbReference>
<comment type="function">
    <text evidence="12">The phosphoenolpyruvate-dependent sugar phosphotransferase system (sugar PTS), a major carbohydrate active transport system, catalyzes the phosphorylation of incoming sugar substrates concomitantly with their translocation across the cell membrane. This system is involved in sucrose transport.</text>
</comment>
<dbReference type="PANTHER" id="PTHR30175">
    <property type="entry name" value="PHOSPHOTRANSFERASE SYSTEM TRANSPORT PROTEIN"/>
    <property type="match status" value="1"/>
</dbReference>
<keyword evidence="3" id="KW-1003">Cell membrane</keyword>
<dbReference type="PROSITE" id="PS51098">
    <property type="entry name" value="PTS_EIIB_TYPE_1"/>
    <property type="match status" value="1"/>
</dbReference>
<dbReference type="Gene3D" id="2.70.70.10">
    <property type="entry name" value="Glucose Permease (Domain IIA)"/>
    <property type="match status" value="1"/>
</dbReference>
<dbReference type="InterPro" id="IPR050558">
    <property type="entry name" value="PTS_Sugar-Specific_Components"/>
</dbReference>
<dbReference type="CDD" id="cd00212">
    <property type="entry name" value="PTS_IIB_glc"/>
    <property type="match status" value="1"/>
</dbReference>
<keyword evidence="10 15" id="KW-0472">Membrane</keyword>
<dbReference type="SUPFAM" id="SSF55604">
    <property type="entry name" value="Glucose permease domain IIB"/>
    <property type="match status" value="1"/>
</dbReference>
<dbReference type="GO" id="GO:0008982">
    <property type="term" value="F:protein-N(PI)-phosphohistidine-sugar phosphotransferase activity"/>
    <property type="evidence" value="ECO:0007669"/>
    <property type="project" value="InterPro"/>
</dbReference>
<comment type="catalytic activity">
    <reaction evidence="13">
        <text>N(pros)-phospho-L-histidyl-[protein](out) + sucrose = sucrose 6(G)-phosphate(in) + L-histidyl-[protein]</text>
        <dbReference type="Rhea" id="RHEA:49236"/>
        <dbReference type="Rhea" id="RHEA-COMP:9745"/>
        <dbReference type="Rhea" id="RHEA-COMP:9746"/>
        <dbReference type="ChEBI" id="CHEBI:17992"/>
        <dbReference type="ChEBI" id="CHEBI:29979"/>
        <dbReference type="ChEBI" id="CHEBI:64837"/>
        <dbReference type="ChEBI" id="CHEBI:91002"/>
        <dbReference type="EC" id="2.7.1.211"/>
    </reaction>
</comment>
<evidence type="ECO:0000256" key="7">
    <source>
        <dbReference type="ARBA" id="ARBA00022692"/>
    </source>
</evidence>
<dbReference type="PANTHER" id="PTHR30175:SF4">
    <property type="entry name" value="PTS SYSTEM TREHALOSE-SPECIFIC EIIBC COMPONENT"/>
    <property type="match status" value="1"/>
</dbReference>
<feature type="transmembrane region" description="Helical" evidence="15">
    <location>
        <begin position="257"/>
        <end position="277"/>
    </location>
</feature>
<organism evidence="19 20">
    <name type="scientific">Streptococcus intermedius</name>
    <dbReference type="NCBI Taxonomy" id="1338"/>
    <lineage>
        <taxon>Bacteria</taxon>
        <taxon>Bacillati</taxon>
        <taxon>Bacillota</taxon>
        <taxon>Bacilli</taxon>
        <taxon>Lactobacillales</taxon>
        <taxon>Streptococcaceae</taxon>
        <taxon>Streptococcus</taxon>
        <taxon>Streptococcus anginosus group</taxon>
    </lineage>
</organism>
<dbReference type="Pfam" id="PF02378">
    <property type="entry name" value="PTS_EIIC"/>
    <property type="match status" value="1"/>
</dbReference>
<dbReference type="AlphaFoldDB" id="A0AAE8KBT0"/>
<dbReference type="CDD" id="cd00210">
    <property type="entry name" value="PTS_IIA_glc"/>
    <property type="match status" value="1"/>
</dbReference>
<gene>
    <name evidence="19" type="primary">bglF</name>
    <name evidence="19" type="ORF">D8827_03430</name>
</gene>
<dbReference type="PROSITE" id="PS51093">
    <property type="entry name" value="PTS_EIIA_TYPE_1"/>
    <property type="match status" value="1"/>
</dbReference>
<evidence type="ECO:0000256" key="15">
    <source>
        <dbReference type="SAM" id="Phobius"/>
    </source>
</evidence>
<evidence type="ECO:0000256" key="10">
    <source>
        <dbReference type="ARBA" id="ARBA00023136"/>
    </source>
</evidence>
<dbReference type="GO" id="GO:0005886">
    <property type="term" value="C:plasma membrane"/>
    <property type="evidence" value="ECO:0007669"/>
    <property type="project" value="UniProtKB-SubCell"/>
</dbReference>
<feature type="domain" description="PTS EIIC type-1" evidence="18">
    <location>
        <begin position="108"/>
        <end position="472"/>
    </location>
</feature>
<accession>A0AAE8KBT0</accession>
<dbReference type="PROSITE" id="PS01035">
    <property type="entry name" value="PTS_EIIB_TYPE_1_CYS"/>
    <property type="match status" value="1"/>
</dbReference>
<dbReference type="InterPro" id="IPR013013">
    <property type="entry name" value="PTS_EIIC_1"/>
</dbReference>
<evidence type="ECO:0000256" key="1">
    <source>
        <dbReference type="ARBA" id="ARBA00004651"/>
    </source>
</evidence>
<feature type="domain" description="PTS EIIB type-1" evidence="17">
    <location>
        <begin position="3"/>
        <end position="86"/>
    </location>
</feature>
<dbReference type="InterPro" id="IPR036878">
    <property type="entry name" value="Glu_permease_IIB"/>
</dbReference>
<feature type="domain" description="PTS EIIA type-1" evidence="16">
    <location>
        <begin position="514"/>
        <end position="618"/>
    </location>
</feature>
<dbReference type="EC" id="2.7.1.211" evidence="11"/>
<comment type="subcellular location">
    <subcellularLocation>
        <location evidence="1">Cell membrane</location>
        <topology evidence="1">Multi-pass membrane protein</topology>
    </subcellularLocation>
</comment>
<dbReference type="NCBIfam" id="TIGR00826">
    <property type="entry name" value="EIIB_glc"/>
    <property type="match status" value="1"/>
</dbReference>
<comment type="caution">
    <text evidence="19">The sequence shown here is derived from an EMBL/GenBank/DDBJ whole genome shotgun (WGS) entry which is preliminary data.</text>
</comment>